<dbReference type="EMBL" id="KN846952">
    <property type="protein sequence ID" value="KIV83397.1"/>
    <property type="molecule type" value="Genomic_DNA"/>
</dbReference>
<protein>
    <recommendedName>
        <fullName evidence="9">Sodium/calcium exchanger membrane region domain-containing protein</fullName>
    </recommendedName>
</protein>
<organism evidence="10 11">
    <name type="scientific">Exophiala sideris</name>
    <dbReference type="NCBI Taxonomy" id="1016849"/>
    <lineage>
        <taxon>Eukaryota</taxon>
        <taxon>Fungi</taxon>
        <taxon>Dikarya</taxon>
        <taxon>Ascomycota</taxon>
        <taxon>Pezizomycotina</taxon>
        <taxon>Eurotiomycetes</taxon>
        <taxon>Chaetothyriomycetidae</taxon>
        <taxon>Chaetothyriales</taxon>
        <taxon>Herpotrichiellaceae</taxon>
        <taxon>Exophiala</taxon>
    </lineage>
</organism>
<keyword evidence="5 8" id="KW-1133">Transmembrane helix</keyword>
<feature type="transmembrane region" description="Helical" evidence="8">
    <location>
        <begin position="145"/>
        <end position="166"/>
    </location>
</feature>
<dbReference type="PANTHER" id="PTHR10846:SF8">
    <property type="entry name" value="INNER MEMBRANE PROTEIN YRBG"/>
    <property type="match status" value="1"/>
</dbReference>
<evidence type="ECO:0000256" key="2">
    <source>
        <dbReference type="ARBA" id="ARBA00005364"/>
    </source>
</evidence>
<dbReference type="Proteomes" id="UP000053599">
    <property type="component" value="Unassembled WGS sequence"/>
</dbReference>
<evidence type="ECO:0000313" key="11">
    <source>
        <dbReference type="Proteomes" id="UP000053599"/>
    </source>
</evidence>
<feature type="transmembrane region" description="Helical" evidence="8">
    <location>
        <begin position="84"/>
        <end position="109"/>
    </location>
</feature>
<feature type="transmembrane region" description="Helical" evidence="8">
    <location>
        <begin position="228"/>
        <end position="249"/>
    </location>
</feature>
<dbReference type="InterPro" id="IPR004837">
    <property type="entry name" value="NaCa_Exmemb"/>
</dbReference>
<proteinExistence type="inferred from homology"/>
<name>A0A0D1YKK4_9EURO</name>
<dbReference type="HOGENOM" id="CLU_007948_1_0_1"/>
<dbReference type="GO" id="GO:0005886">
    <property type="term" value="C:plasma membrane"/>
    <property type="evidence" value="ECO:0007669"/>
    <property type="project" value="TreeGrafter"/>
</dbReference>
<evidence type="ECO:0000256" key="8">
    <source>
        <dbReference type="SAM" id="Phobius"/>
    </source>
</evidence>
<keyword evidence="6 8" id="KW-0472">Membrane</keyword>
<evidence type="ECO:0000256" key="7">
    <source>
        <dbReference type="SAM" id="MobiDB-lite"/>
    </source>
</evidence>
<feature type="transmembrane region" description="Helical" evidence="8">
    <location>
        <begin position="305"/>
        <end position="324"/>
    </location>
</feature>
<dbReference type="InterPro" id="IPR044880">
    <property type="entry name" value="NCX_ion-bd_dom_sf"/>
</dbReference>
<evidence type="ECO:0000256" key="4">
    <source>
        <dbReference type="ARBA" id="ARBA00022692"/>
    </source>
</evidence>
<comment type="subcellular location">
    <subcellularLocation>
        <location evidence="1">Membrane</location>
        <topology evidence="1">Multi-pass membrane protein</topology>
    </subcellularLocation>
</comment>
<evidence type="ECO:0000256" key="3">
    <source>
        <dbReference type="ARBA" id="ARBA00022449"/>
    </source>
</evidence>
<sequence>MTKTTTIISTNTDPSTNALLYPLCTFLLSLYTLEHSTSLFINSTARIAHRLRISETLISLLTAGAEWEELSVVVAALIQNRPRLALGNVLGSCIGNILGAFSLGVLVQSGIVKFDASAKRYAIVLFAVTTAVVLVWALGQVSTKPVGAVLVVAFGIYVAAVGWSIYRGILAAPEDSDSDSDSDSGTIEQEPDESGPDLATTRDRGEEGVEADESVALLGRRSRQPRRILWDIAKLLLGFIALSMSGYILSHSSRLLAARFEISESVFGATLLSLATTLPEKFVAVVSGARGHPGILVANTVGSNIFLLTLCLGITILGSSDLIIRSSYTHEMIWLWASSAVLVLVIMVGSHRLIGVAMLIAYLTFLVLEFVLYKS</sequence>
<feature type="transmembrane region" description="Helical" evidence="8">
    <location>
        <begin position="354"/>
        <end position="373"/>
    </location>
</feature>
<accession>A0A0D1YKK4</accession>
<evidence type="ECO:0000256" key="1">
    <source>
        <dbReference type="ARBA" id="ARBA00004141"/>
    </source>
</evidence>
<gene>
    <name evidence="10" type="ORF">PV11_05428</name>
</gene>
<feature type="region of interest" description="Disordered" evidence="7">
    <location>
        <begin position="174"/>
        <end position="208"/>
    </location>
</feature>
<dbReference type="GO" id="GO:0008273">
    <property type="term" value="F:calcium, potassium:sodium antiporter activity"/>
    <property type="evidence" value="ECO:0007669"/>
    <property type="project" value="TreeGrafter"/>
</dbReference>
<evidence type="ECO:0000259" key="9">
    <source>
        <dbReference type="Pfam" id="PF01699"/>
    </source>
</evidence>
<dbReference type="GO" id="GO:0005262">
    <property type="term" value="F:calcium channel activity"/>
    <property type="evidence" value="ECO:0007669"/>
    <property type="project" value="TreeGrafter"/>
</dbReference>
<evidence type="ECO:0000313" key="10">
    <source>
        <dbReference type="EMBL" id="KIV83397.1"/>
    </source>
</evidence>
<dbReference type="OrthoDB" id="2127281at2759"/>
<feature type="domain" description="Sodium/calcium exchanger membrane region" evidence="9">
    <location>
        <begin position="234"/>
        <end position="369"/>
    </location>
</feature>
<evidence type="ECO:0000256" key="5">
    <source>
        <dbReference type="ARBA" id="ARBA00022989"/>
    </source>
</evidence>
<dbReference type="InterPro" id="IPR004481">
    <property type="entry name" value="K/Na/Ca-exchanger"/>
</dbReference>
<dbReference type="STRING" id="1016849.A0A0D1YKK4"/>
<evidence type="ECO:0000256" key="6">
    <source>
        <dbReference type="ARBA" id="ARBA00023136"/>
    </source>
</evidence>
<dbReference type="AlphaFoldDB" id="A0A0D1YKK4"/>
<dbReference type="PANTHER" id="PTHR10846">
    <property type="entry name" value="SODIUM/POTASSIUM/CALCIUM EXCHANGER"/>
    <property type="match status" value="1"/>
</dbReference>
<dbReference type="GO" id="GO:0006874">
    <property type="term" value="P:intracellular calcium ion homeostasis"/>
    <property type="evidence" value="ECO:0007669"/>
    <property type="project" value="TreeGrafter"/>
</dbReference>
<keyword evidence="3" id="KW-0813">Transport</keyword>
<comment type="similarity">
    <text evidence="2">Belongs to the Ca(2+):cation antiporter (CaCA) (TC 2.A.19) family. SLC24A subfamily.</text>
</comment>
<keyword evidence="3" id="KW-0050">Antiport</keyword>
<reference evidence="10 11" key="1">
    <citation type="submission" date="2015-01" db="EMBL/GenBank/DDBJ databases">
        <title>The Genome Sequence of Exophiala sideris CBS121828.</title>
        <authorList>
            <consortium name="The Broad Institute Genomics Platform"/>
            <person name="Cuomo C."/>
            <person name="de Hoog S."/>
            <person name="Gorbushina A."/>
            <person name="Stielow B."/>
            <person name="Teixiera M."/>
            <person name="Abouelleil A."/>
            <person name="Chapman S.B."/>
            <person name="Priest M."/>
            <person name="Young S.K."/>
            <person name="Wortman J."/>
            <person name="Nusbaum C."/>
            <person name="Birren B."/>
        </authorList>
    </citation>
    <scope>NUCLEOTIDE SEQUENCE [LARGE SCALE GENOMIC DNA]</scope>
    <source>
        <strain evidence="10 11">CBS 121828</strain>
    </source>
</reference>
<feature type="domain" description="Sodium/calcium exchanger membrane region" evidence="9">
    <location>
        <begin position="23"/>
        <end position="161"/>
    </location>
</feature>
<feature type="transmembrane region" description="Helical" evidence="8">
    <location>
        <begin position="121"/>
        <end position="139"/>
    </location>
</feature>
<dbReference type="Gene3D" id="1.20.1420.30">
    <property type="entry name" value="NCX, central ion-binding region"/>
    <property type="match status" value="2"/>
</dbReference>
<feature type="transmembrane region" description="Helical" evidence="8">
    <location>
        <begin position="331"/>
        <end position="348"/>
    </location>
</feature>
<dbReference type="Pfam" id="PF01699">
    <property type="entry name" value="Na_Ca_ex"/>
    <property type="match status" value="2"/>
</dbReference>
<keyword evidence="4 8" id="KW-0812">Transmembrane</keyword>